<dbReference type="GeneID" id="40311267"/>
<proteinExistence type="predicted"/>
<organism evidence="2 3">
    <name type="scientific">Besnoitia besnoiti</name>
    <name type="common">Apicomplexan protozoan</name>
    <dbReference type="NCBI Taxonomy" id="94643"/>
    <lineage>
        <taxon>Eukaryota</taxon>
        <taxon>Sar</taxon>
        <taxon>Alveolata</taxon>
        <taxon>Apicomplexa</taxon>
        <taxon>Conoidasida</taxon>
        <taxon>Coccidia</taxon>
        <taxon>Eucoccidiorida</taxon>
        <taxon>Eimeriorina</taxon>
        <taxon>Sarcocystidae</taxon>
        <taxon>Besnoitia</taxon>
    </lineage>
</organism>
<name>A0A2A9MJ95_BESBE</name>
<keyword evidence="3" id="KW-1185">Reference proteome</keyword>
<dbReference type="RefSeq" id="XP_029219461.1">
    <property type="nucleotide sequence ID" value="XM_029364753.1"/>
</dbReference>
<dbReference type="VEuPathDB" id="ToxoDB:BESB_063390"/>
<dbReference type="AlphaFoldDB" id="A0A2A9MJ95"/>
<evidence type="ECO:0000256" key="1">
    <source>
        <dbReference type="SAM" id="MobiDB-lite"/>
    </source>
</evidence>
<reference evidence="2 3" key="1">
    <citation type="submission" date="2017-09" db="EMBL/GenBank/DDBJ databases">
        <title>Genome sequencing of Besnoitia besnoiti strain Bb-Ger1.</title>
        <authorList>
            <person name="Schares G."/>
            <person name="Venepally P."/>
            <person name="Lorenzi H.A."/>
        </authorList>
    </citation>
    <scope>NUCLEOTIDE SEQUENCE [LARGE SCALE GENOMIC DNA]</scope>
    <source>
        <strain evidence="2 3">Bb-Ger1</strain>
    </source>
</reference>
<feature type="region of interest" description="Disordered" evidence="1">
    <location>
        <begin position="35"/>
        <end position="54"/>
    </location>
</feature>
<sequence>MTLVPDFDISTIKVSEPDDLHHLVSSAVRRTYTYRAERSRPAKPSGGGGAPDKLSQGATKSGVCAILFFVPGKRLTSPAFAGEKDPAFWDWAWPWRYHKMGFEYQDQVEKVVVSALHVNASNESLREDAVDVGEQMMGVLDRAISDYSCDTYRIYIHATAYGGLIVRSLMTMDDRVWTENHLADDVARFLLDFHRTLNSSLFVLESTVFVGVPHSGPRRTLGLKSRVLSLFSRWFLKAASYVVDGLSDALLEFMHEDAERVFCQLAAAEAQQNYEFDPVVGSSRGSLLRRFGVVATYGLLNGDAIAAARSSLGIFNDFSESKAALLVRATPALQNRPLRLSLEDAPLNKLLRESPEDPLIRRLLTSKDICQTTTTPAETYALTLQLLQITGRATAKSAAEYPARATLAEELHRVNKESSGVDRYVVLLSQEGAESTQVSSKGNMQALFPEFLRAKPAFQEPDWLLGKQHALLSHVVHNVLFLPLNDSSPVDRWWWQAPTAQ</sequence>
<dbReference type="OrthoDB" id="329736at2759"/>
<dbReference type="Proteomes" id="UP000224006">
    <property type="component" value="Chromosome V"/>
</dbReference>
<accession>A0A2A9MJ95</accession>
<gene>
    <name evidence="2" type="ORF">BESB_063390</name>
</gene>
<protein>
    <submittedName>
        <fullName evidence="2">Uncharacterized protein</fullName>
    </submittedName>
</protein>
<dbReference type="KEGG" id="bbes:BESB_063390"/>
<comment type="caution">
    <text evidence="2">The sequence shown here is derived from an EMBL/GenBank/DDBJ whole genome shotgun (WGS) entry which is preliminary data.</text>
</comment>
<evidence type="ECO:0000313" key="2">
    <source>
        <dbReference type="EMBL" id="PFH35452.1"/>
    </source>
</evidence>
<evidence type="ECO:0000313" key="3">
    <source>
        <dbReference type="Proteomes" id="UP000224006"/>
    </source>
</evidence>
<dbReference type="EMBL" id="NWUJ01000005">
    <property type="protein sequence ID" value="PFH35452.1"/>
    <property type="molecule type" value="Genomic_DNA"/>
</dbReference>